<proteinExistence type="predicted"/>
<dbReference type="Pfam" id="PF13328">
    <property type="entry name" value="HD_4"/>
    <property type="match status" value="1"/>
</dbReference>
<dbReference type="RefSeq" id="WP_217632274.1">
    <property type="nucleotide sequence ID" value="NZ_FNQM01000034.1"/>
</dbReference>
<dbReference type="SMART" id="SM00471">
    <property type="entry name" value="HDc"/>
    <property type="match status" value="1"/>
</dbReference>
<gene>
    <name evidence="2" type="ORF">SAMN05444370_1345</name>
</gene>
<feature type="domain" description="HD" evidence="1">
    <location>
        <begin position="48"/>
        <end position="143"/>
    </location>
</feature>
<dbReference type="InterPro" id="IPR006674">
    <property type="entry name" value="HD_domain"/>
</dbReference>
<dbReference type="InterPro" id="IPR052194">
    <property type="entry name" value="MESH1"/>
</dbReference>
<dbReference type="PANTHER" id="PTHR46246">
    <property type="entry name" value="GUANOSINE-3',5'-BIS(DIPHOSPHATE) 3'-PYROPHOSPHOHYDROLASE MESH1"/>
    <property type="match status" value="1"/>
</dbReference>
<dbReference type="AlphaFoldDB" id="A0A1H4G2V4"/>
<name>A0A1H4G2V4_9RHOB</name>
<keyword evidence="3" id="KW-1185">Reference proteome</keyword>
<dbReference type="InterPro" id="IPR003607">
    <property type="entry name" value="HD/PDEase_dom"/>
</dbReference>
<dbReference type="STRING" id="89524.SAMN05444370_1345"/>
<dbReference type="PROSITE" id="PS51831">
    <property type="entry name" value="HD"/>
    <property type="match status" value="1"/>
</dbReference>
<dbReference type="CDD" id="cd00077">
    <property type="entry name" value="HDc"/>
    <property type="match status" value="1"/>
</dbReference>
<evidence type="ECO:0000259" key="1">
    <source>
        <dbReference type="PROSITE" id="PS51831"/>
    </source>
</evidence>
<protein>
    <submittedName>
        <fullName evidence="2">HD domain-containing protein</fullName>
    </submittedName>
</protein>
<evidence type="ECO:0000313" key="2">
    <source>
        <dbReference type="EMBL" id="SEB03370.1"/>
    </source>
</evidence>
<sequence>MPDAGHASAGHASAAPRAVDVVRLMSALAFAAKAHANQRRKGAAQEPYVNHLIEVAAMVAEVTGGADEDALLAAILHDVVEDTPATLDELADAFGAEVARVVAENSDDMTLPKDERRRARIAAAPGKSPRGRLVKTADLISNLRAMASSPPAGWPTDRKLGYLDGCRALMDAARGPNPAIESLFDEAAAACERAIREDHAADVEGRARAIAQLDAAAGQPVHLIYLANTERRALGPVDVDRFCDRIARTFPSAVIQQAESIYEGARRPILMARIRTDSTEAIMALAQRLCLDFDQRFVGVEVGGRYVRVYADDTG</sequence>
<dbReference type="GO" id="GO:0008893">
    <property type="term" value="F:guanosine-3',5'-bis(diphosphate) 3'-diphosphatase activity"/>
    <property type="evidence" value="ECO:0007669"/>
    <property type="project" value="TreeGrafter"/>
</dbReference>
<dbReference type="PANTHER" id="PTHR46246:SF1">
    <property type="entry name" value="GUANOSINE-3',5'-BIS(DIPHOSPHATE) 3'-PYROPHOSPHOHYDROLASE MESH1"/>
    <property type="match status" value="1"/>
</dbReference>
<organism evidence="2 3">
    <name type="scientific">Rubrimonas cliftonensis</name>
    <dbReference type="NCBI Taxonomy" id="89524"/>
    <lineage>
        <taxon>Bacteria</taxon>
        <taxon>Pseudomonadati</taxon>
        <taxon>Pseudomonadota</taxon>
        <taxon>Alphaproteobacteria</taxon>
        <taxon>Rhodobacterales</taxon>
        <taxon>Paracoccaceae</taxon>
        <taxon>Rubrimonas</taxon>
    </lineage>
</organism>
<dbReference type="Proteomes" id="UP000198703">
    <property type="component" value="Unassembled WGS sequence"/>
</dbReference>
<dbReference type="EMBL" id="FNQM01000034">
    <property type="protein sequence ID" value="SEB03370.1"/>
    <property type="molecule type" value="Genomic_DNA"/>
</dbReference>
<reference evidence="2 3" key="1">
    <citation type="submission" date="2016-10" db="EMBL/GenBank/DDBJ databases">
        <authorList>
            <person name="de Groot N.N."/>
        </authorList>
    </citation>
    <scope>NUCLEOTIDE SEQUENCE [LARGE SCALE GENOMIC DNA]</scope>
    <source>
        <strain evidence="2 3">DSM 15345</strain>
    </source>
</reference>
<evidence type="ECO:0000313" key="3">
    <source>
        <dbReference type="Proteomes" id="UP000198703"/>
    </source>
</evidence>
<accession>A0A1H4G2V4</accession>
<dbReference type="SUPFAM" id="SSF109604">
    <property type="entry name" value="HD-domain/PDEase-like"/>
    <property type="match status" value="1"/>
</dbReference>
<dbReference type="Gene3D" id="1.10.3210.10">
    <property type="entry name" value="Hypothetical protein af1432"/>
    <property type="match status" value="1"/>
</dbReference>